<dbReference type="InterPro" id="IPR006015">
    <property type="entry name" value="Universal_stress_UspA"/>
</dbReference>
<dbReference type="PANTHER" id="PTHR46268:SF24">
    <property type="entry name" value="UNIVERSAL STRESS PROTEIN"/>
    <property type="match status" value="1"/>
</dbReference>
<dbReference type="Pfam" id="PF00582">
    <property type="entry name" value="Usp"/>
    <property type="match status" value="1"/>
</dbReference>
<dbReference type="OrthoDB" id="105697at2157"/>
<reference evidence="5 6" key="1">
    <citation type="submission" date="2016-10" db="EMBL/GenBank/DDBJ databases">
        <authorList>
            <person name="Varghese N."/>
            <person name="Submissions S."/>
        </authorList>
    </citation>
    <scope>NUCLEOTIDE SEQUENCE [LARGE SCALE GENOMIC DNA]</scope>
    <source>
        <strain evidence="3 6">CDM_1</strain>
        <strain evidence="5">CDM_6</strain>
    </source>
</reference>
<name>A0A1G6QDK1_9EURY</name>
<dbReference type="Gene3D" id="3.40.50.620">
    <property type="entry name" value="HUPs"/>
    <property type="match status" value="1"/>
</dbReference>
<evidence type="ECO:0000313" key="6">
    <source>
        <dbReference type="Proteomes" id="UP000324021"/>
    </source>
</evidence>
<dbReference type="PRINTS" id="PR01438">
    <property type="entry name" value="UNVRSLSTRESS"/>
</dbReference>
<dbReference type="Proteomes" id="UP000324021">
    <property type="component" value="Unassembled WGS sequence"/>
</dbReference>
<protein>
    <submittedName>
        <fullName evidence="3">Nucleotide-binding universal stress protein, UspA family</fullName>
    </submittedName>
</protein>
<dbReference type="InterPro" id="IPR006016">
    <property type="entry name" value="UspA"/>
</dbReference>
<comment type="similarity">
    <text evidence="1">Belongs to the universal stress protein A family.</text>
</comment>
<evidence type="ECO:0000256" key="1">
    <source>
        <dbReference type="ARBA" id="ARBA00008791"/>
    </source>
</evidence>
<reference evidence="4" key="2">
    <citation type="submission" date="2016-10" db="EMBL/GenBank/DDBJ databases">
        <authorList>
            <person name="de Groot N.N."/>
        </authorList>
    </citation>
    <scope>NUCLEOTIDE SEQUENCE [LARGE SCALE GENOMIC DNA]</scope>
    <source>
        <strain evidence="4">CDM_6</strain>
    </source>
</reference>
<organism evidence="3 6">
    <name type="scientific">Natrinema hispanicum</name>
    <dbReference type="NCBI Taxonomy" id="392421"/>
    <lineage>
        <taxon>Archaea</taxon>
        <taxon>Methanobacteriati</taxon>
        <taxon>Methanobacteriota</taxon>
        <taxon>Stenosarchaea group</taxon>
        <taxon>Halobacteria</taxon>
        <taxon>Halobacteriales</taxon>
        <taxon>Natrialbaceae</taxon>
        <taxon>Natrinema</taxon>
    </lineage>
</organism>
<dbReference type="RefSeq" id="WP_092932123.1">
    <property type="nucleotide sequence ID" value="NZ_FMZP01000009.1"/>
</dbReference>
<dbReference type="SUPFAM" id="SSF52402">
    <property type="entry name" value="Adenine nucleotide alpha hydrolases-like"/>
    <property type="match status" value="1"/>
</dbReference>
<accession>A0A1G6QDK1</accession>
<proteinExistence type="inferred from homology"/>
<feature type="domain" description="UspA" evidence="2">
    <location>
        <begin position="3"/>
        <end position="141"/>
    </location>
</feature>
<dbReference type="AlphaFoldDB" id="A0A1G6QDK1"/>
<dbReference type="PANTHER" id="PTHR46268">
    <property type="entry name" value="STRESS RESPONSE PROTEIN NHAX"/>
    <property type="match status" value="1"/>
</dbReference>
<dbReference type="STRING" id="392421.SAMN04488694_1076"/>
<gene>
    <name evidence="4" type="ORF">SAMN04488694_1076</name>
    <name evidence="3" type="ORF">SAMN05192552_10095</name>
</gene>
<evidence type="ECO:0000313" key="4">
    <source>
        <dbReference type="EMBL" id="SET45582.1"/>
    </source>
</evidence>
<dbReference type="Proteomes" id="UP000199320">
    <property type="component" value="Unassembled WGS sequence"/>
</dbReference>
<dbReference type="CDD" id="cd00293">
    <property type="entry name" value="USP-like"/>
    <property type="match status" value="1"/>
</dbReference>
<dbReference type="EMBL" id="FOIC01000007">
    <property type="protein sequence ID" value="SET45582.1"/>
    <property type="molecule type" value="Genomic_DNA"/>
</dbReference>
<dbReference type="InterPro" id="IPR014729">
    <property type="entry name" value="Rossmann-like_a/b/a_fold"/>
</dbReference>
<evidence type="ECO:0000313" key="5">
    <source>
        <dbReference type="Proteomes" id="UP000199320"/>
    </source>
</evidence>
<evidence type="ECO:0000259" key="2">
    <source>
        <dbReference type="Pfam" id="PF00582"/>
    </source>
</evidence>
<keyword evidence="5" id="KW-1185">Reference proteome</keyword>
<dbReference type="EMBL" id="FMZP01000009">
    <property type="protein sequence ID" value="SDC90459.1"/>
    <property type="molecule type" value="Genomic_DNA"/>
</dbReference>
<evidence type="ECO:0000313" key="3">
    <source>
        <dbReference type="EMBL" id="SDC90459.1"/>
    </source>
</evidence>
<sequence>MKRKTLVAIDGSPQANAALAYALEEFPESSITAVHVVQVPEGYWTAFSDSTTKVPGYDNAMAHGEELLEAAAQTAAEEDIEIETVVKTGKPSREVVEYAVDEAFDQIVIGSHGRHGVDRVMLGSVSETVVRRAPMTVVVVHEQ</sequence>